<name>A0ABP1QUI7_9HEXA</name>
<sequence length="227" mass="26851">MGNYLSAWDEMTERWKKLYAEEAVHTTEHPALTFTQQMNKHDGAGMCWDPERRSLLNKLEFCSMVGHEADARIFLFPLIEERLKVMLEIYLRGEFDWGPTDMADHVFWNDQDIFDIWAIWRMCHDQSNTFATSRVEIVVNFGMAGDYGSGAFLFEEFFPTMQRDRANTSDCTYEAITFPEFATRLYALMYLPSEQLPTRKFLDEAIMDIRLRRHGVPYRCRATHYLY</sequence>
<reference evidence="1 2" key="1">
    <citation type="submission" date="2024-08" db="EMBL/GenBank/DDBJ databases">
        <authorList>
            <person name="Cucini C."/>
            <person name="Frati F."/>
        </authorList>
    </citation>
    <scope>NUCLEOTIDE SEQUENCE [LARGE SCALE GENOMIC DNA]</scope>
</reference>
<dbReference type="EMBL" id="CAXLJM020000046">
    <property type="protein sequence ID" value="CAL8111743.1"/>
    <property type="molecule type" value="Genomic_DNA"/>
</dbReference>
<evidence type="ECO:0000313" key="1">
    <source>
        <dbReference type="EMBL" id="CAL8111743.1"/>
    </source>
</evidence>
<protein>
    <submittedName>
        <fullName evidence="1">Uncharacterized protein</fullName>
    </submittedName>
</protein>
<comment type="caution">
    <text evidence="1">The sequence shown here is derived from an EMBL/GenBank/DDBJ whole genome shotgun (WGS) entry which is preliminary data.</text>
</comment>
<organism evidence="1 2">
    <name type="scientific">Orchesella dallaii</name>
    <dbReference type="NCBI Taxonomy" id="48710"/>
    <lineage>
        <taxon>Eukaryota</taxon>
        <taxon>Metazoa</taxon>
        <taxon>Ecdysozoa</taxon>
        <taxon>Arthropoda</taxon>
        <taxon>Hexapoda</taxon>
        <taxon>Collembola</taxon>
        <taxon>Entomobryomorpha</taxon>
        <taxon>Entomobryoidea</taxon>
        <taxon>Orchesellidae</taxon>
        <taxon>Orchesellinae</taxon>
        <taxon>Orchesella</taxon>
    </lineage>
</organism>
<keyword evidence="2" id="KW-1185">Reference proteome</keyword>
<proteinExistence type="predicted"/>
<dbReference type="Proteomes" id="UP001642540">
    <property type="component" value="Unassembled WGS sequence"/>
</dbReference>
<accession>A0ABP1QUI7</accession>
<gene>
    <name evidence="1" type="ORF">ODALV1_LOCUS15319</name>
</gene>
<evidence type="ECO:0000313" key="2">
    <source>
        <dbReference type="Proteomes" id="UP001642540"/>
    </source>
</evidence>